<dbReference type="AlphaFoldDB" id="A0A392NGV6"/>
<keyword evidence="2" id="KW-1185">Reference proteome</keyword>
<accession>A0A392NGV6</accession>
<reference evidence="1 2" key="1">
    <citation type="journal article" date="2018" name="Front. Plant Sci.">
        <title>Red Clover (Trifolium pratense) and Zigzag Clover (T. medium) - A Picture of Genomic Similarities and Differences.</title>
        <authorList>
            <person name="Dluhosova J."/>
            <person name="Istvanek J."/>
            <person name="Nedelnik J."/>
            <person name="Repkova J."/>
        </authorList>
    </citation>
    <scope>NUCLEOTIDE SEQUENCE [LARGE SCALE GENOMIC DNA]</scope>
    <source>
        <strain evidence="2">cv. 10/8</strain>
        <tissue evidence="1">Leaf</tissue>
    </source>
</reference>
<dbReference type="EMBL" id="LXQA010039341">
    <property type="protein sequence ID" value="MCH99087.1"/>
    <property type="molecule type" value="Genomic_DNA"/>
</dbReference>
<protein>
    <submittedName>
        <fullName evidence="1">Uncharacterized protein</fullName>
    </submittedName>
</protein>
<dbReference type="Proteomes" id="UP000265520">
    <property type="component" value="Unassembled WGS sequence"/>
</dbReference>
<organism evidence="1 2">
    <name type="scientific">Trifolium medium</name>
    <dbReference type="NCBI Taxonomy" id="97028"/>
    <lineage>
        <taxon>Eukaryota</taxon>
        <taxon>Viridiplantae</taxon>
        <taxon>Streptophyta</taxon>
        <taxon>Embryophyta</taxon>
        <taxon>Tracheophyta</taxon>
        <taxon>Spermatophyta</taxon>
        <taxon>Magnoliopsida</taxon>
        <taxon>eudicotyledons</taxon>
        <taxon>Gunneridae</taxon>
        <taxon>Pentapetalae</taxon>
        <taxon>rosids</taxon>
        <taxon>fabids</taxon>
        <taxon>Fabales</taxon>
        <taxon>Fabaceae</taxon>
        <taxon>Papilionoideae</taxon>
        <taxon>50 kb inversion clade</taxon>
        <taxon>NPAAA clade</taxon>
        <taxon>Hologalegina</taxon>
        <taxon>IRL clade</taxon>
        <taxon>Trifolieae</taxon>
        <taxon>Trifolium</taxon>
    </lineage>
</organism>
<evidence type="ECO:0000313" key="2">
    <source>
        <dbReference type="Proteomes" id="UP000265520"/>
    </source>
</evidence>
<sequence length="65" mass="7152">MSPPSKIPQEVKSHIYMLTPTMHYGIFRQFDGGAIITIDHSSLALSNPQVIQDVPQPNALTSTQC</sequence>
<evidence type="ECO:0000313" key="1">
    <source>
        <dbReference type="EMBL" id="MCH99087.1"/>
    </source>
</evidence>
<comment type="caution">
    <text evidence="1">The sequence shown here is derived from an EMBL/GenBank/DDBJ whole genome shotgun (WGS) entry which is preliminary data.</text>
</comment>
<proteinExistence type="predicted"/>
<name>A0A392NGV6_9FABA</name>
<feature type="non-terminal residue" evidence="1">
    <location>
        <position position="65"/>
    </location>
</feature>